<proteinExistence type="inferred from homology"/>
<evidence type="ECO:0000256" key="4">
    <source>
        <dbReference type="ARBA" id="ARBA00023163"/>
    </source>
</evidence>
<dbReference type="EMBL" id="RIBP01000004">
    <property type="protein sequence ID" value="TRZ37886.1"/>
    <property type="molecule type" value="Genomic_DNA"/>
</dbReference>
<evidence type="ECO:0000256" key="3">
    <source>
        <dbReference type="ARBA" id="ARBA00023125"/>
    </source>
</evidence>
<dbReference type="PANTHER" id="PTHR30419">
    <property type="entry name" value="HTH-TYPE TRANSCRIPTIONAL REGULATOR YBHD"/>
    <property type="match status" value="1"/>
</dbReference>
<dbReference type="GO" id="GO:0003700">
    <property type="term" value="F:DNA-binding transcription factor activity"/>
    <property type="evidence" value="ECO:0007669"/>
    <property type="project" value="InterPro"/>
</dbReference>
<dbReference type="CDD" id="cd08438">
    <property type="entry name" value="PBP2_CidR"/>
    <property type="match status" value="1"/>
</dbReference>
<sequence length="291" mass="33368">MDIRQLMYFVEVVKQKSMTRASEKLHISQPALSKGIKSLEEEIGIILINRSNKTHELTDAGQIVYEYAQKIMAQMDEMATTLHDMTNLARGNITIGIPPMIGSLFFPKVIAAFHKAYPNIHINIKEYGAAKVVKSVEEGEFEIGIAVLPLTDESSFNVFHLVSEEIKLIVNEQHKLADRKQVHMKELKEEEFIFYSEEFALYEMMKRGFINEGFEPNIIFKSSQWDFMIEIVAANLGISMLPESICSKTTNNQVRIMDLNPVTNWQLAVITKKDRYLSVAGRRFIDFILQQ</sequence>
<dbReference type="AlphaFoldDB" id="A0A553SLM5"/>
<dbReference type="Gene3D" id="1.10.10.10">
    <property type="entry name" value="Winged helix-like DNA-binding domain superfamily/Winged helix DNA-binding domain"/>
    <property type="match status" value="1"/>
</dbReference>
<dbReference type="InterPro" id="IPR000847">
    <property type="entry name" value="LysR_HTH_N"/>
</dbReference>
<dbReference type="InterPro" id="IPR050950">
    <property type="entry name" value="HTH-type_LysR_regulators"/>
</dbReference>
<dbReference type="Pfam" id="PF00126">
    <property type="entry name" value="HTH_1"/>
    <property type="match status" value="1"/>
</dbReference>
<keyword evidence="3" id="KW-0238">DNA-binding</keyword>
<dbReference type="InterPro" id="IPR005119">
    <property type="entry name" value="LysR_subst-bd"/>
</dbReference>
<evidence type="ECO:0000256" key="1">
    <source>
        <dbReference type="ARBA" id="ARBA00009437"/>
    </source>
</evidence>
<dbReference type="PRINTS" id="PR00039">
    <property type="entry name" value="HTHLYSR"/>
</dbReference>
<comment type="similarity">
    <text evidence="1">Belongs to the LysR transcriptional regulatory family.</text>
</comment>
<name>A0A553SLM5_NIACI</name>
<evidence type="ECO:0000259" key="5">
    <source>
        <dbReference type="PROSITE" id="PS50931"/>
    </source>
</evidence>
<dbReference type="FunFam" id="1.10.10.10:FF:000001">
    <property type="entry name" value="LysR family transcriptional regulator"/>
    <property type="match status" value="1"/>
</dbReference>
<accession>A0A553SLM5</accession>
<dbReference type="SUPFAM" id="SSF46785">
    <property type="entry name" value="Winged helix' DNA-binding domain"/>
    <property type="match status" value="1"/>
</dbReference>
<reference evidence="7" key="1">
    <citation type="submission" date="2018-10" db="EMBL/GenBank/DDBJ databases">
        <title>FDA dAtabase for Regulatory Grade micrObial Sequences (FDA-ARGOS): Supporting development and validation of Infectious Disease Dx tests.</title>
        <authorList>
            <person name="Minogue T."/>
            <person name="Wolcott M."/>
            <person name="Wasieloski L."/>
            <person name="Aguilar W."/>
            <person name="Moore D."/>
            <person name="Tallon L."/>
            <person name="Sadzewicz L."/>
            <person name="Sengamalay N."/>
            <person name="Ott S."/>
            <person name="Godinez A."/>
            <person name="Nagaraj S."/>
            <person name="Vavikolanu K."/>
            <person name="Vyas G."/>
            <person name="Nadendla S."/>
            <person name="George J."/>
            <person name="Sichtig H."/>
        </authorList>
    </citation>
    <scope>NUCLEOTIDE SEQUENCE [LARGE SCALE GENOMIC DNA]</scope>
    <source>
        <strain evidence="7">FDAARGOS_343</strain>
    </source>
</reference>
<dbReference type="Proteomes" id="UP000319837">
    <property type="component" value="Unassembled WGS sequence"/>
</dbReference>
<dbReference type="PROSITE" id="PS50931">
    <property type="entry name" value="HTH_LYSR"/>
    <property type="match status" value="1"/>
</dbReference>
<dbReference type="PANTHER" id="PTHR30419:SF8">
    <property type="entry name" value="NITROGEN ASSIMILATION TRANSCRIPTIONAL ACTIVATOR-RELATED"/>
    <property type="match status" value="1"/>
</dbReference>
<dbReference type="InterPro" id="IPR036388">
    <property type="entry name" value="WH-like_DNA-bd_sf"/>
</dbReference>
<dbReference type="SUPFAM" id="SSF53850">
    <property type="entry name" value="Periplasmic binding protein-like II"/>
    <property type="match status" value="1"/>
</dbReference>
<dbReference type="InterPro" id="IPR036390">
    <property type="entry name" value="WH_DNA-bd_sf"/>
</dbReference>
<evidence type="ECO:0000313" key="7">
    <source>
        <dbReference type="Proteomes" id="UP000319837"/>
    </source>
</evidence>
<dbReference type="GO" id="GO:0005829">
    <property type="term" value="C:cytosol"/>
    <property type="evidence" value="ECO:0007669"/>
    <property type="project" value="TreeGrafter"/>
</dbReference>
<protein>
    <submittedName>
        <fullName evidence="6">LysR family transcriptional regulator</fullName>
    </submittedName>
</protein>
<dbReference type="Pfam" id="PF03466">
    <property type="entry name" value="LysR_substrate"/>
    <property type="match status" value="1"/>
</dbReference>
<evidence type="ECO:0000313" key="6">
    <source>
        <dbReference type="EMBL" id="TRZ37886.1"/>
    </source>
</evidence>
<keyword evidence="4" id="KW-0804">Transcription</keyword>
<comment type="caution">
    <text evidence="6">The sequence shown here is derived from an EMBL/GenBank/DDBJ whole genome shotgun (WGS) entry which is preliminary data.</text>
</comment>
<organism evidence="6 7">
    <name type="scientific">Niallia circulans</name>
    <name type="common">Bacillus circulans</name>
    <dbReference type="NCBI Taxonomy" id="1397"/>
    <lineage>
        <taxon>Bacteria</taxon>
        <taxon>Bacillati</taxon>
        <taxon>Bacillota</taxon>
        <taxon>Bacilli</taxon>
        <taxon>Bacillales</taxon>
        <taxon>Bacillaceae</taxon>
        <taxon>Niallia</taxon>
    </lineage>
</organism>
<dbReference type="RefSeq" id="WP_185766166.1">
    <property type="nucleotide sequence ID" value="NZ_RIBP01000004.1"/>
</dbReference>
<evidence type="ECO:0000256" key="2">
    <source>
        <dbReference type="ARBA" id="ARBA00023015"/>
    </source>
</evidence>
<dbReference type="STRING" id="1397.ABW02_03355"/>
<gene>
    <name evidence="6" type="ORF">CEQ21_20890</name>
</gene>
<dbReference type="GO" id="GO:0003677">
    <property type="term" value="F:DNA binding"/>
    <property type="evidence" value="ECO:0007669"/>
    <property type="project" value="UniProtKB-KW"/>
</dbReference>
<feature type="domain" description="HTH lysR-type" evidence="5">
    <location>
        <begin position="1"/>
        <end position="58"/>
    </location>
</feature>
<keyword evidence="2" id="KW-0805">Transcription regulation</keyword>
<dbReference type="Gene3D" id="3.40.190.290">
    <property type="match status" value="1"/>
</dbReference>